<feature type="signal peptide" evidence="5">
    <location>
        <begin position="1"/>
        <end position="28"/>
    </location>
</feature>
<dbReference type="PANTHER" id="PTHR47151:SF3">
    <property type="entry name" value="LEUCINE-SPECIFIC-BINDING PROTEIN"/>
    <property type="match status" value="1"/>
</dbReference>
<evidence type="ECO:0000313" key="7">
    <source>
        <dbReference type="EMBL" id="MCL6269241.1"/>
    </source>
</evidence>
<evidence type="ECO:0000256" key="5">
    <source>
        <dbReference type="SAM" id="SignalP"/>
    </source>
</evidence>
<dbReference type="PANTHER" id="PTHR47151">
    <property type="entry name" value="LEU/ILE/VAL-BINDING ABC TRANSPORTER SUBUNIT"/>
    <property type="match status" value="1"/>
</dbReference>
<evidence type="ECO:0000256" key="1">
    <source>
        <dbReference type="ARBA" id="ARBA00010062"/>
    </source>
</evidence>
<feature type="domain" description="Leucine-binding protein" evidence="6">
    <location>
        <begin position="32"/>
        <end position="370"/>
    </location>
</feature>
<dbReference type="InterPro" id="IPR028082">
    <property type="entry name" value="Peripla_BP_I"/>
</dbReference>
<organism evidence="7 8">
    <name type="scientific">Parendozoicomonas callyspongiae</name>
    <dbReference type="NCBI Taxonomy" id="2942213"/>
    <lineage>
        <taxon>Bacteria</taxon>
        <taxon>Pseudomonadati</taxon>
        <taxon>Pseudomonadota</taxon>
        <taxon>Gammaproteobacteria</taxon>
        <taxon>Oceanospirillales</taxon>
        <taxon>Endozoicomonadaceae</taxon>
        <taxon>Parendozoicomonas</taxon>
    </lineage>
</organism>
<evidence type="ECO:0000256" key="2">
    <source>
        <dbReference type="ARBA" id="ARBA00022448"/>
    </source>
</evidence>
<dbReference type="PROSITE" id="PS51257">
    <property type="entry name" value="PROKAR_LIPOPROTEIN"/>
    <property type="match status" value="1"/>
</dbReference>
<dbReference type="NCBIfam" id="NF011933">
    <property type="entry name" value="PRK15404.1"/>
    <property type="match status" value="1"/>
</dbReference>
<comment type="similarity">
    <text evidence="1">Belongs to the leucine-binding protein family.</text>
</comment>
<gene>
    <name evidence="7" type="ORF">M3P05_04685</name>
</gene>
<protein>
    <submittedName>
        <fullName evidence="7">Branched-chain amino acid ABC transporter substrate-binding protein</fullName>
    </submittedName>
</protein>
<evidence type="ECO:0000256" key="4">
    <source>
        <dbReference type="ARBA" id="ARBA00022970"/>
    </source>
</evidence>
<evidence type="ECO:0000256" key="3">
    <source>
        <dbReference type="ARBA" id="ARBA00022729"/>
    </source>
</evidence>
<proteinExistence type="inferred from homology"/>
<dbReference type="InterPro" id="IPR028081">
    <property type="entry name" value="Leu-bd"/>
</dbReference>
<reference evidence="7 8" key="1">
    <citation type="submission" date="2022-05" db="EMBL/GenBank/DDBJ databases">
        <authorList>
            <person name="Park J.-S."/>
        </authorList>
    </citation>
    <scope>NUCLEOTIDE SEQUENCE [LARGE SCALE GENOMIC DNA]</scope>
    <source>
        <strain evidence="7 8">2012CJ34-2</strain>
    </source>
</reference>
<keyword evidence="8" id="KW-1185">Reference proteome</keyword>
<dbReference type="Proteomes" id="UP001203338">
    <property type="component" value="Unassembled WGS sequence"/>
</dbReference>
<evidence type="ECO:0000259" key="6">
    <source>
        <dbReference type="Pfam" id="PF13458"/>
    </source>
</evidence>
<dbReference type="EMBL" id="JAMFLX010000004">
    <property type="protein sequence ID" value="MCL6269241.1"/>
    <property type="molecule type" value="Genomic_DNA"/>
</dbReference>
<dbReference type="Gene3D" id="3.40.50.2300">
    <property type="match status" value="2"/>
</dbReference>
<dbReference type="InterPro" id="IPR000709">
    <property type="entry name" value="Leu_Ile_Val-bd"/>
</dbReference>
<dbReference type="CDD" id="cd06342">
    <property type="entry name" value="PBP1_ABC_LIVBP-like"/>
    <property type="match status" value="1"/>
</dbReference>
<comment type="caution">
    <text evidence="7">The sequence shown here is derived from an EMBL/GenBank/DDBJ whole genome shotgun (WGS) entry which is preliminary data.</text>
</comment>
<dbReference type="SUPFAM" id="SSF53822">
    <property type="entry name" value="Periplasmic binding protein-like I"/>
    <property type="match status" value="1"/>
</dbReference>
<name>A0ABT0PDA6_9GAMM</name>
<keyword evidence="2" id="KW-0813">Transport</keyword>
<dbReference type="Pfam" id="PF13458">
    <property type="entry name" value="Peripla_BP_6"/>
    <property type="match status" value="1"/>
</dbReference>
<accession>A0ABT0PDA6</accession>
<keyword evidence="4" id="KW-0029">Amino-acid transport</keyword>
<sequence length="376" mass="39643">MNNKLRAALAGTAVALALLTGCSPQEEASTSTLKIGLAGPVTGPVAQYGDMQFTGAKAAIEQINKAGGIDGKKLEAVVYDDACDPKQAVSVANKIVNDGVKYVVGHLCSSSTQPASDIYEDEGVLMITAASTSPEITTRGHKLIFRTIGLDSMQGPTAAKYILDVIKPKRVAVIHDKQQYGEGLATSVRDELTKGGVSVALFEGVTAGDKDFSALIAKLQKESVDFVYYGGYHPELGLILRQSAEKGLTAQFMGPEGVGNKDISAIAGAASEGLLVTLPKSFDQDPANKALVEYISGKGEDATGPFVFPAYSAVKVMTDAIKMAGTDDTAEVAKTMRSVDFKTPTGTLAFDEKGDLKDFNFVVYQWHQDGTKSLAK</sequence>
<keyword evidence="3 5" id="KW-0732">Signal</keyword>
<evidence type="ECO:0000313" key="8">
    <source>
        <dbReference type="Proteomes" id="UP001203338"/>
    </source>
</evidence>
<dbReference type="PRINTS" id="PR00337">
    <property type="entry name" value="LEUILEVALBP"/>
</dbReference>
<feature type="chain" id="PRO_5045488264" evidence="5">
    <location>
        <begin position="29"/>
        <end position="376"/>
    </location>
</feature>
<dbReference type="RefSeq" id="WP_249698199.1">
    <property type="nucleotide sequence ID" value="NZ_JAMFLX010000004.1"/>
</dbReference>